<dbReference type="EMBL" id="ML996253">
    <property type="protein sequence ID" value="KAF2729189.1"/>
    <property type="molecule type" value="Genomic_DNA"/>
</dbReference>
<feature type="region of interest" description="Disordered" evidence="1">
    <location>
        <begin position="390"/>
        <end position="506"/>
    </location>
</feature>
<protein>
    <recommendedName>
        <fullName evidence="2">AB hydrolase-1 domain-containing protein</fullName>
    </recommendedName>
</protein>
<dbReference type="Gene3D" id="3.40.50.1820">
    <property type="entry name" value="alpha/beta hydrolase"/>
    <property type="match status" value="1"/>
</dbReference>
<dbReference type="SUPFAM" id="SSF53474">
    <property type="entry name" value="alpha/beta-Hydrolases"/>
    <property type="match status" value="1"/>
</dbReference>
<feature type="compositionally biased region" description="Polar residues" evidence="1">
    <location>
        <begin position="395"/>
        <end position="408"/>
    </location>
</feature>
<feature type="compositionally biased region" description="Polar residues" evidence="1">
    <location>
        <begin position="545"/>
        <end position="573"/>
    </location>
</feature>
<sequence>MTSPPAPEPAASTCQSSSSVQPPPLPPRALQSSTGGMAHSSLLTMASKDPRSSSQQSLTPDPEWEISGKRRLLLVFIHGFMGDETSFRNFPAHVHNLVSITLADTYAVHTKIYPRYKSREALEVARDDFSKWLTPHETPLTDVVLLGHSMGGLVAAEISLLFRHNIIGVINFDVPFLGMHPGIVKAGLKSIFKPWPTPEERSAQGKPPSRMDTLFNPKPNDPNYNPSFHNDINLPVRKGWENALHFVNKHSNGLIKASKGLVKSYGEFGGAMADYRELKDRYARVRALEEDDEKTRQSADPGVRSPPRIRFVNYYTTSPGRPKTPKSPKSPSPSVPASASLEHVESGTPGLTSSSQLALASDLKLAQSKTPSPRISVDEHRDDKVVHVDLEEPLSATSPTKGGTSANSADPPELPEIPPIPQEPPFVDLAQYPDKAERRAAEKEHTRTLKEYQQAVKARNRVIKERSKIEERWEKQRRKTASSAEHEKPTDGDQKIGQLEEDVGVSQLGVEPSTNLANENSPYGSYDFSKSTIMAQPPPDDRVSITDSTVSSRYSEPISRSTTLDTNATNAEQVENPEKKPKKLREFCMLPPKDGSGNKDPTWIRVYMDGVDAVTAHTTLFFMSEAYEKLVGDVGQRIEEWVREAETMRLVRDMEGL</sequence>
<dbReference type="Proteomes" id="UP000799444">
    <property type="component" value="Unassembled WGS sequence"/>
</dbReference>
<feature type="region of interest" description="Disordered" evidence="1">
    <location>
        <begin position="289"/>
        <end position="355"/>
    </location>
</feature>
<gene>
    <name evidence="3" type="ORF">EJ04DRAFT_76801</name>
</gene>
<evidence type="ECO:0000313" key="3">
    <source>
        <dbReference type="EMBL" id="KAF2729189.1"/>
    </source>
</evidence>
<organism evidence="3 4">
    <name type="scientific">Polyplosphaeria fusca</name>
    <dbReference type="NCBI Taxonomy" id="682080"/>
    <lineage>
        <taxon>Eukaryota</taxon>
        <taxon>Fungi</taxon>
        <taxon>Dikarya</taxon>
        <taxon>Ascomycota</taxon>
        <taxon>Pezizomycotina</taxon>
        <taxon>Dothideomycetes</taxon>
        <taxon>Pleosporomycetidae</taxon>
        <taxon>Pleosporales</taxon>
        <taxon>Tetraplosphaeriaceae</taxon>
        <taxon>Polyplosphaeria</taxon>
    </lineage>
</organism>
<feature type="region of interest" description="Disordered" evidence="1">
    <location>
        <begin position="534"/>
        <end position="579"/>
    </location>
</feature>
<feature type="compositionally biased region" description="Basic and acidic residues" evidence="1">
    <location>
        <begin position="434"/>
        <end position="450"/>
    </location>
</feature>
<evidence type="ECO:0000256" key="1">
    <source>
        <dbReference type="SAM" id="MobiDB-lite"/>
    </source>
</evidence>
<comment type="caution">
    <text evidence="3">The sequence shown here is derived from an EMBL/GenBank/DDBJ whole genome shotgun (WGS) entry which is preliminary data.</text>
</comment>
<feature type="compositionally biased region" description="Basic and acidic residues" evidence="1">
    <location>
        <begin position="462"/>
        <end position="474"/>
    </location>
</feature>
<dbReference type="OrthoDB" id="3248508at2759"/>
<feature type="compositionally biased region" description="Pro residues" evidence="1">
    <location>
        <begin position="412"/>
        <end position="424"/>
    </location>
</feature>
<feature type="compositionally biased region" description="Basic and acidic residues" evidence="1">
    <location>
        <begin position="484"/>
        <end position="494"/>
    </location>
</feature>
<accession>A0A9P4QME6</accession>
<feature type="region of interest" description="Disordered" evidence="1">
    <location>
        <begin position="363"/>
        <end position="382"/>
    </location>
</feature>
<feature type="compositionally biased region" description="Low complexity" evidence="1">
    <location>
        <begin position="9"/>
        <end position="20"/>
    </location>
</feature>
<dbReference type="AlphaFoldDB" id="A0A9P4QME6"/>
<dbReference type="InterPro" id="IPR000073">
    <property type="entry name" value="AB_hydrolase_1"/>
</dbReference>
<reference evidence="3" key="1">
    <citation type="journal article" date="2020" name="Stud. Mycol.">
        <title>101 Dothideomycetes genomes: a test case for predicting lifestyles and emergence of pathogens.</title>
        <authorList>
            <person name="Haridas S."/>
            <person name="Albert R."/>
            <person name="Binder M."/>
            <person name="Bloem J."/>
            <person name="Labutti K."/>
            <person name="Salamov A."/>
            <person name="Andreopoulos B."/>
            <person name="Baker S."/>
            <person name="Barry K."/>
            <person name="Bills G."/>
            <person name="Bluhm B."/>
            <person name="Cannon C."/>
            <person name="Castanera R."/>
            <person name="Culley D."/>
            <person name="Daum C."/>
            <person name="Ezra D."/>
            <person name="Gonzalez J."/>
            <person name="Henrissat B."/>
            <person name="Kuo A."/>
            <person name="Liang C."/>
            <person name="Lipzen A."/>
            <person name="Lutzoni F."/>
            <person name="Magnuson J."/>
            <person name="Mondo S."/>
            <person name="Nolan M."/>
            <person name="Ohm R."/>
            <person name="Pangilinan J."/>
            <person name="Park H.-J."/>
            <person name="Ramirez L."/>
            <person name="Alfaro M."/>
            <person name="Sun H."/>
            <person name="Tritt A."/>
            <person name="Yoshinaga Y."/>
            <person name="Zwiers L.-H."/>
            <person name="Turgeon B."/>
            <person name="Goodwin S."/>
            <person name="Spatafora J."/>
            <person name="Crous P."/>
            <person name="Grigoriev I."/>
        </authorList>
    </citation>
    <scope>NUCLEOTIDE SEQUENCE</scope>
    <source>
        <strain evidence="3">CBS 125425</strain>
    </source>
</reference>
<evidence type="ECO:0000313" key="4">
    <source>
        <dbReference type="Proteomes" id="UP000799444"/>
    </source>
</evidence>
<proteinExistence type="predicted"/>
<feature type="region of interest" description="Disordered" evidence="1">
    <location>
        <begin position="195"/>
        <end position="227"/>
    </location>
</feature>
<feature type="domain" description="AB hydrolase-1" evidence="2">
    <location>
        <begin position="74"/>
        <end position="233"/>
    </location>
</feature>
<dbReference type="PANTHER" id="PTHR47842">
    <property type="entry name" value="EXPRESSED PROTEIN"/>
    <property type="match status" value="1"/>
</dbReference>
<evidence type="ECO:0000259" key="2">
    <source>
        <dbReference type="Pfam" id="PF12697"/>
    </source>
</evidence>
<dbReference type="PANTHER" id="PTHR47842:SF3">
    <property type="entry name" value="DUF676 DOMAIN-CONTAINING PROTEIN"/>
    <property type="match status" value="1"/>
</dbReference>
<dbReference type="InterPro" id="IPR029058">
    <property type="entry name" value="AB_hydrolase_fold"/>
</dbReference>
<keyword evidence="4" id="KW-1185">Reference proteome</keyword>
<dbReference type="Pfam" id="PF12697">
    <property type="entry name" value="Abhydrolase_6"/>
    <property type="match status" value="1"/>
</dbReference>
<name>A0A9P4QME6_9PLEO</name>
<feature type="region of interest" description="Disordered" evidence="1">
    <location>
        <begin position="1"/>
        <end position="62"/>
    </location>
</feature>